<dbReference type="AlphaFoldDB" id="A0A1R4GZ44"/>
<organism evidence="2 3">
    <name type="scientific">Crenothrix polyspora</name>
    <dbReference type="NCBI Taxonomy" id="360316"/>
    <lineage>
        <taxon>Bacteria</taxon>
        <taxon>Pseudomonadati</taxon>
        <taxon>Pseudomonadota</taxon>
        <taxon>Gammaproteobacteria</taxon>
        <taxon>Methylococcales</taxon>
        <taxon>Crenotrichaceae</taxon>
        <taxon>Crenothrix</taxon>
    </lineage>
</organism>
<feature type="signal peptide" evidence="1">
    <location>
        <begin position="1"/>
        <end position="23"/>
    </location>
</feature>
<dbReference type="SUPFAM" id="SSF48371">
    <property type="entry name" value="ARM repeat"/>
    <property type="match status" value="1"/>
</dbReference>
<evidence type="ECO:0000313" key="3">
    <source>
        <dbReference type="Proteomes" id="UP000195667"/>
    </source>
</evidence>
<accession>A0A1R4GZ44</accession>
<evidence type="ECO:0000256" key="1">
    <source>
        <dbReference type="SAM" id="SignalP"/>
    </source>
</evidence>
<sequence length="232" mass="25228">MVMSGKIRCLSILLLALTACSSASDTVDNVSWSARIKQSLQPVIAWFNQHTIKSSEPVDTKVNKDDEQAQAQLMGAMETQSTAQITTQKSVLSGENVAQLHSDYDKAITADDKRDALVSLIEADANNAATFLRDAYADPDPELRKEAVLQMHAFNNQAAVIELLLTALGDPDGSVVIEAVEGLAQLEDKRAIEGLKKLATSHPDEQIRAVAQDYVDQLDATQPTEQLEPLDK</sequence>
<dbReference type="PROSITE" id="PS51257">
    <property type="entry name" value="PROKAR_LIPOPROTEIN"/>
    <property type="match status" value="1"/>
</dbReference>
<keyword evidence="1" id="KW-0732">Signal</keyword>
<feature type="chain" id="PRO_5012142079" description="HEAT repeat domain-containing protein" evidence="1">
    <location>
        <begin position="24"/>
        <end position="232"/>
    </location>
</feature>
<dbReference type="Pfam" id="PF13646">
    <property type="entry name" value="HEAT_2"/>
    <property type="match status" value="1"/>
</dbReference>
<protein>
    <recommendedName>
        <fullName evidence="4">HEAT repeat domain-containing protein</fullName>
    </recommendedName>
</protein>
<evidence type="ECO:0008006" key="4">
    <source>
        <dbReference type="Google" id="ProtNLM"/>
    </source>
</evidence>
<evidence type="ECO:0000313" key="2">
    <source>
        <dbReference type="EMBL" id="SJM89231.1"/>
    </source>
</evidence>
<reference evidence="3" key="1">
    <citation type="submission" date="2017-02" db="EMBL/GenBank/DDBJ databases">
        <authorList>
            <person name="Daims H."/>
        </authorList>
    </citation>
    <scope>NUCLEOTIDE SEQUENCE [LARGE SCALE GENOMIC DNA]</scope>
</reference>
<proteinExistence type="predicted"/>
<keyword evidence="3" id="KW-1185">Reference proteome</keyword>
<dbReference type="InterPro" id="IPR011989">
    <property type="entry name" value="ARM-like"/>
</dbReference>
<gene>
    <name evidence="2" type="ORF">CRENPOLYSF1_100086</name>
</gene>
<dbReference type="Proteomes" id="UP000195667">
    <property type="component" value="Unassembled WGS sequence"/>
</dbReference>
<dbReference type="InterPro" id="IPR016024">
    <property type="entry name" value="ARM-type_fold"/>
</dbReference>
<dbReference type="EMBL" id="FUKI01000002">
    <property type="protein sequence ID" value="SJM89231.1"/>
    <property type="molecule type" value="Genomic_DNA"/>
</dbReference>
<dbReference type="Gene3D" id="1.25.10.10">
    <property type="entry name" value="Leucine-rich Repeat Variant"/>
    <property type="match status" value="1"/>
</dbReference>
<name>A0A1R4GZ44_9GAMM</name>